<feature type="compositionally biased region" description="Low complexity" evidence="1">
    <location>
        <begin position="27"/>
        <end position="38"/>
    </location>
</feature>
<organism evidence="3 4">
    <name type="scientific">Nitrospira defluvii</name>
    <dbReference type="NCBI Taxonomy" id="330214"/>
    <lineage>
        <taxon>Bacteria</taxon>
        <taxon>Pseudomonadati</taxon>
        <taxon>Nitrospirota</taxon>
        <taxon>Nitrospiria</taxon>
        <taxon>Nitrospirales</taxon>
        <taxon>Nitrospiraceae</taxon>
        <taxon>Nitrospira</taxon>
    </lineage>
</organism>
<evidence type="ECO:0000313" key="3">
    <source>
        <dbReference type="EMBL" id="CAE6725135.1"/>
    </source>
</evidence>
<feature type="chain" id="PRO_5046727564" evidence="2">
    <location>
        <begin position="21"/>
        <end position="249"/>
    </location>
</feature>
<dbReference type="SUPFAM" id="SSF56925">
    <property type="entry name" value="OMPA-like"/>
    <property type="match status" value="1"/>
</dbReference>
<name>A0ABM8QZT7_9BACT</name>
<dbReference type="InterPro" id="IPR011250">
    <property type="entry name" value="OMP/PagP_B-barrel"/>
</dbReference>
<evidence type="ECO:0000256" key="1">
    <source>
        <dbReference type="SAM" id="MobiDB-lite"/>
    </source>
</evidence>
<comment type="caution">
    <text evidence="3">The sequence shown here is derived from an EMBL/GenBank/DDBJ whole genome shotgun (WGS) entry which is preliminary data.</text>
</comment>
<reference evidence="3 4" key="1">
    <citation type="submission" date="2021-02" db="EMBL/GenBank/DDBJ databases">
        <authorList>
            <person name="Han P."/>
        </authorList>
    </citation>
    <scope>NUCLEOTIDE SEQUENCE [LARGE SCALE GENOMIC DNA]</scope>
    <source>
        <strain evidence="3">Candidatus Nitrospira sp. ZN2</strain>
    </source>
</reference>
<dbReference type="EMBL" id="CAJNBJ010000002">
    <property type="protein sequence ID" value="CAE6725135.1"/>
    <property type="molecule type" value="Genomic_DNA"/>
</dbReference>
<evidence type="ECO:0000313" key="4">
    <source>
        <dbReference type="Proteomes" id="UP000675880"/>
    </source>
</evidence>
<protein>
    <submittedName>
        <fullName evidence="3">OMP_b-brl domain-containing protein</fullName>
    </submittedName>
</protein>
<evidence type="ECO:0000256" key="2">
    <source>
        <dbReference type="SAM" id="SignalP"/>
    </source>
</evidence>
<feature type="region of interest" description="Disordered" evidence="1">
    <location>
        <begin position="27"/>
        <end position="47"/>
    </location>
</feature>
<proteinExistence type="predicted"/>
<dbReference type="RefSeq" id="WP_213041446.1">
    <property type="nucleotide sequence ID" value="NZ_CAJNBJ010000002.1"/>
</dbReference>
<gene>
    <name evidence="3" type="ORF">NSPZN2_100062</name>
</gene>
<dbReference type="Gene3D" id="2.40.160.20">
    <property type="match status" value="1"/>
</dbReference>
<keyword evidence="2" id="KW-0732">Signal</keyword>
<keyword evidence="4" id="KW-1185">Reference proteome</keyword>
<sequence>MKTPSWVLAAGILTVLSSHAAVSKASAADAAPTVAKSPTVSPEAKQDEEKTEWYVSVYLQGSRPLNRPVRLQEDPFANTDVQGRLGGGLKVGFFPAFTGRLVGLEAELSGLDGKVNAPTATTGGVTRSANFRLQSINAMANVLLRYPGEVIQPYIGVGAGLSGGFARDLNLQHSSIGTVHENAADGALAYQFIGGLRANVGERLFLFTEYKYFVANYQWESELANGSRGPSFTLNSRMHVIAGGLGFHF</sequence>
<feature type="signal peptide" evidence="2">
    <location>
        <begin position="1"/>
        <end position="20"/>
    </location>
</feature>
<dbReference type="Proteomes" id="UP000675880">
    <property type="component" value="Unassembled WGS sequence"/>
</dbReference>
<accession>A0ABM8QZT7</accession>